<dbReference type="Proteomes" id="UP001620514">
    <property type="component" value="Unassembled WGS sequence"/>
</dbReference>
<evidence type="ECO:0000313" key="2">
    <source>
        <dbReference type="EMBL" id="MFK4446881.1"/>
    </source>
</evidence>
<dbReference type="EMBL" id="JBIYDN010000029">
    <property type="protein sequence ID" value="MFK4446881.1"/>
    <property type="molecule type" value="Genomic_DNA"/>
</dbReference>
<reference evidence="2 3" key="1">
    <citation type="submission" date="2024-11" db="EMBL/GenBank/DDBJ databases">
        <title>Using genomics to understand microbial adaptation to soil warming.</title>
        <authorList>
            <person name="Deangelis K.M. PhD."/>
        </authorList>
    </citation>
    <scope>NUCLEOTIDE SEQUENCE [LARGE SCALE GENOMIC DNA]</scope>
    <source>
        <strain evidence="2 3">GAS97</strain>
    </source>
</reference>
<sequence>MASSDEGPLSAMKPTFKCQRNGADERPFPGRLQTAFNRKLAKSRGGNELCLLSIASLKGKRKMKNANKAWPMLPALVLLTACSMGDMRAGTGTHLSAMECRDLTEIKHKAPVTRERNMSEVAALEKAGYHPGSFNDDPYYPADLEAAQRQVDIWYETECPQESPAE</sequence>
<comment type="caution">
    <text evidence="2">The sequence shown here is derived from an EMBL/GenBank/DDBJ whole genome shotgun (WGS) entry which is preliminary data.</text>
</comment>
<organism evidence="2 3">
    <name type="scientific">Caballeronia udeis</name>
    <dbReference type="NCBI Taxonomy" id="1232866"/>
    <lineage>
        <taxon>Bacteria</taxon>
        <taxon>Pseudomonadati</taxon>
        <taxon>Pseudomonadota</taxon>
        <taxon>Betaproteobacteria</taxon>
        <taxon>Burkholderiales</taxon>
        <taxon>Burkholderiaceae</taxon>
        <taxon>Caballeronia</taxon>
    </lineage>
</organism>
<protein>
    <recommendedName>
        <fullName evidence="4">DUF4148 domain-containing protein</fullName>
    </recommendedName>
</protein>
<feature type="region of interest" description="Disordered" evidence="1">
    <location>
        <begin position="1"/>
        <end position="30"/>
    </location>
</feature>
<name>A0ABW8MVV0_9BURK</name>
<evidence type="ECO:0008006" key="4">
    <source>
        <dbReference type="Google" id="ProtNLM"/>
    </source>
</evidence>
<gene>
    <name evidence="2" type="ORF">ABH943_006913</name>
</gene>
<keyword evidence="3" id="KW-1185">Reference proteome</keyword>
<proteinExistence type="predicted"/>
<evidence type="ECO:0000256" key="1">
    <source>
        <dbReference type="SAM" id="MobiDB-lite"/>
    </source>
</evidence>
<accession>A0ABW8MVV0</accession>
<evidence type="ECO:0000313" key="3">
    <source>
        <dbReference type="Proteomes" id="UP001620514"/>
    </source>
</evidence>